<evidence type="ECO:0000313" key="5">
    <source>
        <dbReference type="EMBL" id="SDQ19030.1"/>
    </source>
</evidence>
<dbReference type="GO" id="GO:0003700">
    <property type="term" value="F:DNA-binding transcription factor activity"/>
    <property type="evidence" value="ECO:0007669"/>
    <property type="project" value="TreeGrafter"/>
</dbReference>
<keyword evidence="6" id="KW-1185">Reference proteome</keyword>
<dbReference type="InterPro" id="IPR050807">
    <property type="entry name" value="TransReg_Diox_bact_type"/>
</dbReference>
<dbReference type="SMART" id="SM00530">
    <property type="entry name" value="HTH_XRE"/>
    <property type="match status" value="1"/>
</dbReference>
<dbReference type="Pfam" id="PF01381">
    <property type="entry name" value="HTH_3"/>
    <property type="match status" value="1"/>
</dbReference>
<dbReference type="AlphaFoldDB" id="A0A1H0YV84"/>
<protein>
    <submittedName>
        <fullName evidence="5">Helix-turn-helix domain-containing protein</fullName>
    </submittedName>
</protein>
<dbReference type="PANTHER" id="PTHR46797">
    <property type="entry name" value="HTH-TYPE TRANSCRIPTIONAL REGULATOR"/>
    <property type="match status" value="1"/>
</dbReference>
<dbReference type="PROSITE" id="PS50943">
    <property type="entry name" value="HTH_CROC1"/>
    <property type="match status" value="1"/>
</dbReference>
<sequence length="180" mass="21103">MKLEVGTRLKKIREEKRLNKKEVSEMTGVSYSYYKAIENGSKSPSLEVINKIAKALKISPFYLLNDRVEILEKLVSSEEKRLYEIFDEIPEKKKRLVTGLITQAARLKVLLDDNWKDILENGEYEKFSQSESQLPYDRKRPIVENYDNRDKTFKEIIGQLTELLPRNDGKPPARNRLLKK</sequence>
<dbReference type="InterPro" id="IPR010982">
    <property type="entry name" value="Lambda_DNA-bd_dom_sf"/>
</dbReference>
<dbReference type="GO" id="GO:0005829">
    <property type="term" value="C:cytosol"/>
    <property type="evidence" value="ECO:0007669"/>
    <property type="project" value="TreeGrafter"/>
</dbReference>
<accession>A0A1H0YV84</accession>
<dbReference type="RefSeq" id="WP_089976065.1">
    <property type="nucleotide sequence ID" value="NZ_CP084916.1"/>
</dbReference>
<keyword evidence="3" id="KW-0804">Transcription</keyword>
<dbReference type="Proteomes" id="UP000199481">
    <property type="component" value="Unassembled WGS sequence"/>
</dbReference>
<keyword evidence="2" id="KW-0238">DNA-binding</keyword>
<organism evidence="5 6">
    <name type="scientific">Carnobacterium viridans</name>
    <dbReference type="NCBI Taxonomy" id="174587"/>
    <lineage>
        <taxon>Bacteria</taxon>
        <taxon>Bacillati</taxon>
        <taxon>Bacillota</taxon>
        <taxon>Bacilli</taxon>
        <taxon>Lactobacillales</taxon>
        <taxon>Carnobacteriaceae</taxon>
        <taxon>Carnobacterium</taxon>
    </lineage>
</organism>
<proteinExistence type="predicted"/>
<dbReference type="OrthoDB" id="3196710at2"/>
<name>A0A1H0YV84_9LACT</name>
<dbReference type="SUPFAM" id="SSF47413">
    <property type="entry name" value="lambda repressor-like DNA-binding domains"/>
    <property type="match status" value="1"/>
</dbReference>
<dbReference type="Gene3D" id="1.10.260.40">
    <property type="entry name" value="lambda repressor-like DNA-binding domains"/>
    <property type="match status" value="1"/>
</dbReference>
<evidence type="ECO:0000313" key="6">
    <source>
        <dbReference type="Proteomes" id="UP000199481"/>
    </source>
</evidence>
<evidence type="ECO:0000259" key="4">
    <source>
        <dbReference type="PROSITE" id="PS50943"/>
    </source>
</evidence>
<gene>
    <name evidence="5" type="ORF">SAMN04487752_1172</name>
</gene>
<dbReference type="GO" id="GO:0003677">
    <property type="term" value="F:DNA binding"/>
    <property type="evidence" value="ECO:0007669"/>
    <property type="project" value="UniProtKB-KW"/>
</dbReference>
<reference evidence="6" key="1">
    <citation type="submission" date="2016-10" db="EMBL/GenBank/DDBJ databases">
        <authorList>
            <person name="Varghese N."/>
            <person name="Submissions S."/>
        </authorList>
    </citation>
    <scope>NUCLEOTIDE SEQUENCE [LARGE SCALE GENOMIC DNA]</scope>
    <source>
        <strain evidence="6">MPL-11</strain>
    </source>
</reference>
<evidence type="ECO:0000256" key="3">
    <source>
        <dbReference type="ARBA" id="ARBA00023163"/>
    </source>
</evidence>
<keyword evidence="1" id="KW-0805">Transcription regulation</keyword>
<feature type="domain" description="HTH cro/C1-type" evidence="4">
    <location>
        <begin position="9"/>
        <end position="63"/>
    </location>
</feature>
<dbReference type="EMBL" id="FNJW01000008">
    <property type="protein sequence ID" value="SDQ19030.1"/>
    <property type="molecule type" value="Genomic_DNA"/>
</dbReference>
<evidence type="ECO:0000256" key="1">
    <source>
        <dbReference type="ARBA" id="ARBA00023015"/>
    </source>
</evidence>
<dbReference type="PANTHER" id="PTHR46797:SF23">
    <property type="entry name" value="HTH-TYPE TRANSCRIPTIONAL REGULATOR SUTR"/>
    <property type="match status" value="1"/>
</dbReference>
<dbReference type="InterPro" id="IPR001387">
    <property type="entry name" value="Cro/C1-type_HTH"/>
</dbReference>
<evidence type="ECO:0000256" key="2">
    <source>
        <dbReference type="ARBA" id="ARBA00023125"/>
    </source>
</evidence>
<dbReference type="CDD" id="cd00093">
    <property type="entry name" value="HTH_XRE"/>
    <property type="match status" value="1"/>
</dbReference>